<gene>
    <name evidence="2" type="ORF">LCGC14_0491610</name>
</gene>
<protein>
    <recommendedName>
        <fullName evidence="1">HNH endonuclease 5 domain-containing protein</fullName>
    </recommendedName>
</protein>
<comment type="caution">
    <text evidence="2">The sequence shown here is derived from an EMBL/GenBank/DDBJ whole genome shotgun (WGS) entry which is preliminary data.</text>
</comment>
<dbReference type="AlphaFoldDB" id="A0A0F9VF55"/>
<organism evidence="2">
    <name type="scientific">marine sediment metagenome</name>
    <dbReference type="NCBI Taxonomy" id="412755"/>
    <lineage>
        <taxon>unclassified sequences</taxon>
        <taxon>metagenomes</taxon>
        <taxon>ecological metagenomes</taxon>
    </lineage>
</organism>
<feature type="domain" description="HNH endonuclease 5" evidence="1">
    <location>
        <begin position="5"/>
        <end position="57"/>
    </location>
</feature>
<name>A0A0F9VF55_9ZZZZ</name>
<accession>A0A0F9VF55</accession>
<sequence>MPQFCIFCNQELDVDNKSTEHIIPKCMGGNLTSDSIICRKCNNTFGTEFDESLIERYSLIVHPIRLFNPNLKIKDTEVELHGLKYILTAEGIKLKDPYQNDATKGFSGMVFPSEESLKRQLERMKKKDLTIDIQKTIQAAKREKYEVTEHFDFEIKAINDQVYRCCGKISYEFLHYICSDYKSSSDLFIKFVLGDLEPTDFPICIWYNDFNPLPDEEESIFHTIVIEGRKDDKILIGYLNVFNCLPSLMILDSNYTGPTFSRGYYQDLVGNTHSFFTPSTSIPLSRDKVVNLIKDFNPIEVIDKYSEKLFDTLDKSRLYPIQRELRHFIDTLPPRVDPTDTDSLARIYEAMAGILEKYGLSLKIIQPQIKEVDENSDHITYLSNITYIIDLLLFYFLRSRVNFEIFETLSKIIQ</sequence>
<dbReference type="Pfam" id="PF14279">
    <property type="entry name" value="HNH_5"/>
    <property type="match status" value="1"/>
</dbReference>
<evidence type="ECO:0000259" key="1">
    <source>
        <dbReference type="Pfam" id="PF14279"/>
    </source>
</evidence>
<reference evidence="2" key="1">
    <citation type="journal article" date="2015" name="Nature">
        <title>Complex archaea that bridge the gap between prokaryotes and eukaryotes.</title>
        <authorList>
            <person name="Spang A."/>
            <person name="Saw J.H."/>
            <person name="Jorgensen S.L."/>
            <person name="Zaremba-Niedzwiedzka K."/>
            <person name="Martijn J."/>
            <person name="Lind A.E."/>
            <person name="van Eijk R."/>
            <person name="Schleper C."/>
            <person name="Guy L."/>
            <person name="Ettema T.J."/>
        </authorList>
    </citation>
    <scope>NUCLEOTIDE SEQUENCE</scope>
</reference>
<dbReference type="InterPro" id="IPR029471">
    <property type="entry name" value="HNH_5"/>
</dbReference>
<dbReference type="InterPro" id="IPR003615">
    <property type="entry name" value="HNH_nuc"/>
</dbReference>
<evidence type="ECO:0000313" key="2">
    <source>
        <dbReference type="EMBL" id="KKN64418.1"/>
    </source>
</evidence>
<proteinExistence type="predicted"/>
<dbReference type="CDD" id="cd00085">
    <property type="entry name" value="HNHc"/>
    <property type="match status" value="1"/>
</dbReference>
<dbReference type="EMBL" id="LAZR01000555">
    <property type="protein sequence ID" value="KKN64418.1"/>
    <property type="molecule type" value="Genomic_DNA"/>
</dbReference>